<dbReference type="EMBL" id="BAAAQD010000033">
    <property type="protein sequence ID" value="GAA1563203.1"/>
    <property type="molecule type" value="Genomic_DNA"/>
</dbReference>
<proteinExistence type="predicted"/>
<organism evidence="1 2">
    <name type="scientific">Dactylosporangium maewongense</name>
    <dbReference type="NCBI Taxonomy" id="634393"/>
    <lineage>
        <taxon>Bacteria</taxon>
        <taxon>Bacillati</taxon>
        <taxon>Actinomycetota</taxon>
        <taxon>Actinomycetes</taxon>
        <taxon>Micromonosporales</taxon>
        <taxon>Micromonosporaceae</taxon>
        <taxon>Dactylosporangium</taxon>
    </lineage>
</organism>
<comment type="caution">
    <text evidence="1">The sequence shown here is derived from an EMBL/GenBank/DDBJ whole genome shotgun (WGS) entry which is preliminary data.</text>
</comment>
<reference evidence="1 2" key="1">
    <citation type="journal article" date="2019" name="Int. J. Syst. Evol. Microbiol.">
        <title>The Global Catalogue of Microorganisms (GCM) 10K type strain sequencing project: providing services to taxonomists for standard genome sequencing and annotation.</title>
        <authorList>
            <consortium name="The Broad Institute Genomics Platform"/>
            <consortium name="The Broad Institute Genome Sequencing Center for Infectious Disease"/>
            <person name="Wu L."/>
            <person name="Ma J."/>
        </authorList>
    </citation>
    <scope>NUCLEOTIDE SEQUENCE [LARGE SCALE GENOMIC DNA]</scope>
    <source>
        <strain evidence="1 2">JCM 15933</strain>
    </source>
</reference>
<name>A0ABN2CRP1_9ACTN</name>
<sequence>MKVALLGATGFVGSALPDATFFIAGAHSSSPRPRPCCVNPGVAGAAIRTDKYLGYKPRPQATPAVLLAGITAPIS</sequence>
<evidence type="ECO:0000313" key="1">
    <source>
        <dbReference type="EMBL" id="GAA1563203.1"/>
    </source>
</evidence>
<dbReference type="Proteomes" id="UP001501470">
    <property type="component" value="Unassembled WGS sequence"/>
</dbReference>
<keyword evidence="2" id="KW-1185">Reference proteome</keyword>
<accession>A0ABN2CRP1</accession>
<evidence type="ECO:0000313" key="2">
    <source>
        <dbReference type="Proteomes" id="UP001501470"/>
    </source>
</evidence>
<gene>
    <name evidence="1" type="ORF">GCM10009827_100950</name>
</gene>
<protein>
    <submittedName>
        <fullName evidence="1">Uncharacterized protein</fullName>
    </submittedName>
</protein>